<comment type="similarity">
    <text evidence="1">Belongs to the POA1 family.</text>
</comment>
<comment type="catalytic activity">
    <reaction evidence="4">
        <text>ADP-alpha-D-ribose 1''-phosphate + H2O = ADP-D-ribose + phosphate</text>
        <dbReference type="Rhea" id="RHEA:25029"/>
        <dbReference type="ChEBI" id="CHEBI:15377"/>
        <dbReference type="ChEBI" id="CHEBI:43474"/>
        <dbReference type="ChEBI" id="CHEBI:57967"/>
        <dbReference type="ChEBI" id="CHEBI:58753"/>
        <dbReference type="EC" id="3.1.3.84"/>
    </reaction>
</comment>
<dbReference type="PANTHER" id="PTHR12521:SF0">
    <property type="entry name" value="ADP-RIBOSE GLYCOHYDROLASE OARD1"/>
    <property type="match status" value="1"/>
</dbReference>
<dbReference type="AlphaFoldDB" id="A0A875RVX6"/>
<evidence type="ECO:0000256" key="2">
    <source>
        <dbReference type="ARBA" id="ARBA00012983"/>
    </source>
</evidence>
<proteinExistence type="inferred from homology"/>
<dbReference type="OrthoDB" id="2155246at2759"/>
<reference evidence="6" key="1">
    <citation type="submission" date="2020-10" db="EMBL/GenBank/DDBJ databases">
        <authorList>
            <person name="Roach M.J.R."/>
        </authorList>
    </citation>
    <scope>NUCLEOTIDE SEQUENCE</scope>
    <source>
        <strain evidence="6">CBS 1945</strain>
    </source>
</reference>
<dbReference type="Gene3D" id="3.40.220.10">
    <property type="entry name" value="Leucine Aminopeptidase, subunit E, domain 1"/>
    <property type="match status" value="1"/>
</dbReference>
<accession>A0A875RVX6</accession>
<dbReference type="KEGG" id="bnn:FOA43_000108"/>
<dbReference type="PANTHER" id="PTHR12521">
    <property type="entry name" value="PROTEIN C6ORF130"/>
    <property type="match status" value="1"/>
</dbReference>
<evidence type="ECO:0000256" key="3">
    <source>
        <dbReference type="ARBA" id="ARBA00019744"/>
    </source>
</evidence>
<feature type="domain" description="Macro" evidence="5">
    <location>
        <begin position="1"/>
        <end position="185"/>
    </location>
</feature>
<name>A0A875RVX6_EENNA</name>
<dbReference type="InterPro" id="IPR002589">
    <property type="entry name" value="Macro_dom"/>
</dbReference>
<dbReference type="GO" id="GO:0140291">
    <property type="term" value="P:peptidyl-glutamate ADP-deribosylation"/>
    <property type="evidence" value="ECO:0007669"/>
    <property type="project" value="TreeGrafter"/>
</dbReference>
<dbReference type="RefSeq" id="XP_038776371.1">
    <property type="nucleotide sequence ID" value="XM_038920443.1"/>
</dbReference>
<dbReference type="Pfam" id="PF01661">
    <property type="entry name" value="Macro"/>
    <property type="match status" value="1"/>
</dbReference>
<gene>
    <name evidence="6" type="ORF">FOA43_000108</name>
</gene>
<protein>
    <recommendedName>
        <fullName evidence="3">ADP-ribose 1''-phosphate phosphatase</fullName>
        <ecNumber evidence="2">3.1.3.84</ecNumber>
    </recommendedName>
</protein>
<evidence type="ECO:0000313" key="7">
    <source>
        <dbReference type="Proteomes" id="UP000662931"/>
    </source>
</evidence>
<sequence>MSLICYAKGDLFELTKKASRGPVLLAHACNCKGVWGGGIAFAFKQRFYSAYKLYHNYCLQFKLNPKKLLGTSLLLPVSPKDRGFIRGIGEQIIIVCLFTSVMGEETENEIASNTENAMIDLKKQLSDPKFVGNEQVRDILNHADDSADKLLINMPKINAGIFSVPWSLTEQALLKSKLPCRVFVL</sequence>
<keyword evidence="7" id="KW-1185">Reference proteome</keyword>
<dbReference type="InterPro" id="IPR050892">
    <property type="entry name" value="ADP-ribose_metab_enzymes"/>
</dbReference>
<dbReference type="InterPro" id="IPR043472">
    <property type="entry name" value="Macro_dom-like"/>
</dbReference>
<dbReference type="PROSITE" id="PS51154">
    <property type="entry name" value="MACRO"/>
    <property type="match status" value="1"/>
</dbReference>
<dbReference type="SUPFAM" id="SSF52949">
    <property type="entry name" value="Macro domain-like"/>
    <property type="match status" value="1"/>
</dbReference>
<evidence type="ECO:0000256" key="1">
    <source>
        <dbReference type="ARBA" id="ARBA00006575"/>
    </source>
</evidence>
<evidence type="ECO:0000256" key="4">
    <source>
        <dbReference type="ARBA" id="ARBA00034427"/>
    </source>
</evidence>
<dbReference type="EMBL" id="CP064812">
    <property type="protein sequence ID" value="QPG72806.1"/>
    <property type="molecule type" value="Genomic_DNA"/>
</dbReference>
<dbReference type="EC" id="3.1.3.84" evidence="2"/>
<evidence type="ECO:0000313" key="6">
    <source>
        <dbReference type="EMBL" id="QPG72806.1"/>
    </source>
</evidence>
<dbReference type="GeneID" id="62193509"/>
<dbReference type="Proteomes" id="UP000662931">
    <property type="component" value="Chromosome 1"/>
</dbReference>
<evidence type="ECO:0000259" key="5">
    <source>
        <dbReference type="PROSITE" id="PS51154"/>
    </source>
</evidence>
<organism evidence="6 7">
    <name type="scientific">Eeniella nana</name>
    <name type="common">Yeast</name>
    <name type="synonym">Brettanomyces nanus</name>
    <dbReference type="NCBI Taxonomy" id="13502"/>
    <lineage>
        <taxon>Eukaryota</taxon>
        <taxon>Fungi</taxon>
        <taxon>Dikarya</taxon>
        <taxon>Ascomycota</taxon>
        <taxon>Saccharomycotina</taxon>
        <taxon>Pichiomycetes</taxon>
        <taxon>Pichiales</taxon>
        <taxon>Pichiaceae</taxon>
        <taxon>Brettanomyces</taxon>
    </lineage>
</organism>